<dbReference type="Proteomes" id="UP000676169">
    <property type="component" value="Chromosome"/>
</dbReference>
<dbReference type="EMBL" id="CP073100">
    <property type="protein sequence ID" value="QUE49875.1"/>
    <property type="molecule type" value="Genomic_DNA"/>
</dbReference>
<evidence type="ECO:0000313" key="2">
    <source>
        <dbReference type="Proteomes" id="UP000676169"/>
    </source>
</evidence>
<reference evidence="1" key="1">
    <citation type="submission" date="2021-04" db="EMBL/GenBank/DDBJ databases">
        <title>Luteolibacter sp. 32A isolated from the skin of an Anderson's salamander (Ambystoma andersonii).</title>
        <authorList>
            <person name="Spergser J."/>
            <person name="Busse H.-J."/>
        </authorList>
    </citation>
    <scope>NUCLEOTIDE SEQUENCE</scope>
    <source>
        <strain evidence="1">32A</strain>
    </source>
</reference>
<dbReference type="RefSeq" id="WP_211629964.1">
    <property type="nucleotide sequence ID" value="NZ_CP073100.1"/>
</dbReference>
<dbReference type="AlphaFoldDB" id="A0A975IZM8"/>
<name>A0A975IZM8_9BACT</name>
<sequence length="330" mass="36755">MNKKFVVWLAVPFVVCTALLVGPSIAREGAQAGMEELLSGISSAPDARVRIENEGVRYIPGPERSVVQIPCYHFIDGDGRRLELTGAVHIADKEYYEGLNRHFEGFDAVLFELVADPDKVAELRRMEPGRAGATLKESQMSKLYRVLAHDLLGLSLQIETIDYRRSNFVHADMGEKELEALLKARGRTLDDLLEGKLKGSGINLEQIVAMLPMLKTLIPKDDPKALQRMMAPMLAKLESPEGGSEDKLFNEIVVMARNTRAIEVLDQQLAAGKRNLALFYGSDHFSDLRKRLLAKGWKEEKPAEWRDAWVIPAKVEAVPVPTKVETSPGK</sequence>
<protein>
    <submittedName>
        <fullName evidence="1">Uncharacterized protein</fullName>
    </submittedName>
</protein>
<gene>
    <name evidence="1" type="ORF">KBB96_13455</name>
</gene>
<dbReference type="KEGG" id="lamb:KBB96_13455"/>
<dbReference type="PANTHER" id="PTHR35757:SF1">
    <property type="entry name" value="THERMOSOME SUBUNIT GAMMA"/>
    <property type="match status" value="1"/>
</dbReference>
<accession>A0A975IZM8</accession>
<proteinExistence type="predicted"/>
<organism evidence="1 2">
    <name type="scientific">Luteolibacter ambystomatis</name>
    <dbReference type="NCBI Taxonomy" id="2824561"/>
    <lineage>
        <taxon>Bacteria</taxon>
        <taxon>Pseudomonadati</taxon>
        <taxon>Verrucomicrobiota</taxon>
        <taxon>Verrucomicrobiia</taxon>
        <taxon>Verrucomicrobiales</taxon>
        <taxon>Verrucomicrobiaceae</taxon>
        <taxon>Luteolibacter</taxon>
    </lineage>
</organism>
<dbReference type="PANTHER" id="PTHR35757">
    <property type="entry name" value="THERMOSOME SUBUNIT GAMMA"/>
    <property type="match status" value="1"/>
</dbReference>
<keyword evidence="2" id="KW-1185">Reference proteome</keyword>
<evidence type="ECO:0000313" key="1">
    <source>
        <dbReference type="EMBL" id="QUE49875.1"/>
    </source>
</evidence>